<evidence type="ECO:0000259" key="1">
    <source>
        <dbReference type="PROSITE" id="PS50837"/>
    </source>
</evidence>
<dbReference type="PROSITE" id="PS50837">
    <property type="entry name" value="NACHT"/>
    <property type="match status" value="1"/>
</dbReference>
<sequence>MPSIESAVIRVVVDVSDQLSPRLADKVELRQASATSAATEALFKDLHRADVEALEAYLDSPDFATVVVQKRIGNMMGKAAKDQLREGLRLAGLSDHLLTRVTAIVHDVMVAACQEAAPQFSGPSAKIDRTDLFTAASVNGLVLKRLKSSARIHAFAARMRDQVAALHSRIRLPHVGVSRSVRFDQLYVEPTLASPFAMRLGAPGERVLVQGDPGAGKSTLAAKFAHDIAVDGSGRVPFLLVLREFATSFDGGGRDLVYYLEKLCHAPYNVKPPRDGVEYLLRTGRAVVILDGLDELVQTELRRRVVSLVEGFAHLYPLVPILVTARKVGYEDAPLSVDMFIPSHIAEFSDRQVADYVTRWFELDEATSPAEREQLIRSFMEDSRQIPELRSNPLLLTLLCAMYSSDRYLPRNLAQVYERCALMLFEQWDSKRGIALPLKFHGRLRGAVQHLAWRMFNAAESGKALSRTRIVNILTSYLDTKLDDRDESVAMAEEFLAFCTGRAWILTDMGATESEPQFGFTHRTFLEYFAAEYLVRTHRTAAELWEVLRPEGSQWDVVAQIVLQLYDRNVEDGVDELLTEALGRDGLDFAARALHYTHPSTRVVRAITTKALGMAVGFPIQQRITVHHQRQVLTDAALVACMVNASPVNLPIVEQIVAEHLGELIAQRHEGAALVLDLMLKPVRDAHQRWQAVQRDLAITRAEDLGKLRMASTWAAPLAHSDPSLLEAIIRHHGVKALYHRCSYFDWTAPSVAEQLLWSKELTSTQAADQLAVTMTEQGRPWFNGSEFRSSDLPTIPELDREVSALVLMLSLPYLEVDGRALHQLPQDAKLPEPVRAFVNAWMKNELSVIDRER</sequence>
<gene>
    <name evidence="2" type="ORF">FXN61_14805</name>
</gene>
<protein>
    <submittedName>
        <fullName evidence="2">NACHT domain-containing protein</fullName>
    </submittedName>
</protein>
<dbReference type="InterPro" id="IPR007111">
    <property type="entry name" value="NACHT_NTPase"/>
</dbReference>
<organism evidence="2 3">
    <name type="scientific">Lentzea indica</name>
    <dbReference type="NCBI Taxonomy" id="2604800"/>
    <lineage>
        <taxon>Bacteria</taxon>
        <taxon>Bacillati</taxon>
        <taxon>Actinomycetota</taxon>
        <taxon>Actinomycetes</taxon>
        <taxon>Pseudonocardiales</taxon>
        <taxon>Pseudonocardiaceae</taxon>
        <taxon>Lentzea</taxon>
    </lineage>
</organism>
<comment type="caution">
    <text evidence="2">The sequence shown here is derived from an EMBL/GenBank/DDBJ whole genome shotgun (WGS) entry which is preliminary data.</text>
</comment>
<dbReference type="RefSeq" id="WP_167974332.1">
    <property type="nucleotide sequence ID" value="NZ_VSRL01000044.1"/>
</dbReference>
<proteinExistence type="predicted"/>
<dbReference type="PANTHER" id="PTHR46844">
    <property type="entry name" value="SLR5058 PROTEIN"/>
    <property type="match status" value="1"/>
</dbReference>
<evidence type="ECO:0000313" key="3">
    <source>
        <dbReference type="Proteomes" id="UP001515943"/>
    </source>
</evidence>
<dbReference type="Gene3D" id="3.40.50.300">
    <property type="entry name" value="P-loop containing nucleotide triphosphate hydrolases"/>
    <property type="match status" value="1"/>
</dbReference>
<dbReference type="EMBL" id="VSRL01000044">
    <property type="protein sequence ID" value="NKE58031.1"/>
    <property type="molecule type" value="Genomic_DNA"/>
</dbReference>
<dbReference type="PANTHER" id="PTHR46844:SF1">
    <property type="entry name" value="SLR5058 PROTEIN"/>
    <property type="match status" value="1"/>
</dbReference>
<feature type="domain" description="NACHT" evidence="1">
    <location>
        <begin position="205"/>
        <end position="326"/>
    </location>
</feature>
<evidence type="ECO:0000313" key="2">
    <source>
        <dbReference type="EMBL" id="NKE58031.1"/>
    </source>
</evidence>
<dbReference type="SMART" id="SM00382">
    <property type="entry name" value="AAA"/>
    <property type="match status" value="1"/>
</dbReference>
<dbReference type="Proteomes" id="UP001515943">
    <property type="component" value="Unassembled WGS sequence"/>
</dbReference>
<dbReference type="SUPFAM" id="SSF52540">
    <property type="entry name" value="P-loop containing nucleoside triphosphate hydrolases"/>
    <property type="match status" value="1"/>
</dbReference>
<name>A0ABX1FH27_9PSEU</name>
<dbReference type="InterPro" id="IPR003593">
    <property type="entry name" value="AAA+_ATPase"/>
</dbReference>
<dbReference type="Pfam" id="PF05729">
    <property type="entry name" value="NACHT"/>
    <property type="match status" value="1"/>
</dbReference>
<reference evidence="2 3" key="1">
    <citation type="submission" date="2019-08" db="EMBL/GenBank/DDBJ databases">
        <title>Lentzea from Indian Himalayas.</title>
        <authorList>
            <person name="Mandal S."/>
            <person name="Mallick Gupta A."/>
            <person name="Maiti P.K."/>
            <person name="Sarkar J."/>
            <person name="Mandal S."/>
        </authorList>
    </citation>
    <scope>NUCLEOTIDE SEQUENCE [LARGE SCALE GENOMIC DNA]</scope>
    <source>
        <strain evidence="2 3">PSKA42</strain>
    </source>
</reference>
<keyword evidence="3" id="KW-1185">Reference proteome</keyword>
<accession>A0ABX1FH27</accession>
<dbReference type="InterPro" id="IPR027417">
    <property type="entry name" value="P-loop_NTPase"/>
</dbReference>